<name>A0A5D3BND3_CUCMM</name>
<evidence type="ECO:0000313" key="4">
    <source>
        <dbReference type="Proteomes" id="UP000321393"/>
    </source>
</evidence>
<evidence type="ECO:0000313" key="5">
    <source>
        <dbReference type="Proteomes" id="UP000321947"/>
    </source>
</evidence>
<dbReference type="EMBL" id="SSTD01016540">
    <property type="protein sequence ID" value="TYK00764.1"/>
    <property type="molecule type" value="Genomic_DNA"/>
</dbReference>
<dbReference type="Proteomes" id="UP000321393">
    <property type="component" value="Unassembled WGS sequence"/>
</dbReference>
<accession>A0A5D3BND3</accession>
<evidence type="ECO:0000256" key="1">
    <source>
        <dbReference type="SAM" id="MobiDB-lite"/>
    </source>
</evidence>
<dbReference type="AlphaFoldDB" id="A0A5D3BND3"/>
<gene>
    <name evidence="3" type="ORF">E5676_scaffold420G00280</name>
    <name evidence="2" type="ORF">E6C27_scaffold22G003800</name>
</gene>
<sequence length="135" mass="14825">MESINVIVDDHGNTSNRSPDEEDRPVWVPDSQKIRTTGSDHSSLTEENSDSPSHSNIDSVVISVEASSKLVPLTHITKNHSSSSIIGDVHNGVITRKKERRDYAKMVVNVCYTSTVEPTTVTAALTGEHWLLAMQ</sequence>
<proteinExistence type="predicted"/>
<dbReference type="Proteomes" id="UP000321947">
    <property type="component" value="Unassembled WGS sequence"/>
</dbReference>
<dbReference type="OrthoDB" id="8048545at2759"/>
<comment type="caution">
    <text evidence="3">The sequence shown here is derived from an EMBL/GenBank/DDBJ whole genome shotgun (WGS) entry which is preliminary data.</text>
</comment>
<feature type="region of interest" description="Disordered" evidence="1">
    <location>
        <begin position="1"/>
        <end position="58"/>
    </location>
</feature>
<dbReference type="EMBL" id="SSTE01005668">
    <property type="protein sequence ID" value="KAA0060524.1"/>
    <property type="molecule type" value="Genomic_DNA"/>
</dbReference>
<evidence type="ECO:0000313" key="2">
    <source>
        <dbReference type="EMBL" id="KAA0060524.1"/>
    </source>
</evidence>
<evidence type="ECO:0000313" key="3">
    <source>
        <dbReference type="EMBL" id="TYK00764.1"/>
    </source>
</evidence>
<protein>
    <submittedName>
        <fullName evidence="2 3">Mitochondrial protein</fullName>
    </submittedName>
</protein>
<reference evidence="4 5" key="1">
    <citation type="submission" date="2019-08" db="EMBL/GenBank/DDBJ databases">
        <title>Draft genome sequences of two oriental melons (Cucumis melo L. var makuwa).</title>
        <authorList>
            <person name="Kwon S.-Y."/>
        </authorList>
    </citation>
    <scope>NUCLEOTIDE SEQUENCE [LARGE SCALE GENOMIC DNA]</scope>
    <source>
        <strain evidence="5">cv. Chang Bougi</strain>
        <strain evidence="4">cv. SW 3</strain>
        <tissue evidence="3">Leaf</tissue>
    </source>
</reference>
<feature type="compositionally biased region" description="Polar residues" evidence="1">
    <location>
        <begin position="34"/>
        <end position="58"/>
    </location>
</feature>
<organism evidence="3 5">
    <name type="scientific">Cucumis melo var. makuwa</name>
    <name type="common">Oriental melon</name>
    <dbReference type="NCBI Taxonomy" id="1194695"/>
    <lineage>
        <taxon>Eukaryota</taxon>
        <taxon>Viridiplantae</taxon>
        <taxon>Streptophyta</taxon>
        <taxon>Embryophyta</taxon>
        <taxon>Tracheophyta</taxon>
        <taxon>Spermatophyta</taxon>
        <taxon>Magnoliopsida</taxon>
        <taxon>eudicotyledons</taxon>
        <taxon>Gunneridae</taxon>
        <taxon>Pentapetalae</taxon>
        <taxon>rosids</taxon>
        <taxon>fabids</taxon>
        <taxon>Cucurbitales</taxon>
        <taxon>Cucurbitaceae</taxon>
        <taxon>Benincaseae</taxon>
        <taxon>Cucumis</taxon>
    </lineage>
</organism>